<name>A0A0M3JWY3_ANISI</name>
<proteinExistence type="predicted"/>
<sequence length="940" mass="105498">MATTVANEMLVDMKMNITTCGAHSGLIVHSGIVQHDRVWPYMKQFTNTPWSSSINQLQQYNQPQKPSCEQSLSQQQQQQQNGSVSLAQTFHGNDSPSSEFIQPDNIQLSRFQLNPLDYTEPQLNRNGPKYNRTEEQRPEMLFNDGKIHSGTLEALRADVNPNASKECNRLQVPHAMEPYYYEEGITARREPFTSAHTSKWHSTNASERPRLPHPQNNPKNESSAKNSYYHAAELANNIPPSTINNRHMSVNDLTYVQQQQAHSTDHYRQSSFYPNHYSTNIEPENFYEISRSRSVEDMDRLRTAHDDYYRHHLSRPRNNVSFQDASSPTQTVRAEVARSDGLRCAATAPEEMFHLYETRDALGNIRAQCVSDIKVNERGQSKSTSLVNDDSNDSPTSRTTSNLNYPYSSYIEIPHHDQAQQFTAYNQRENNHIPYYSIKNASASNTEFENAYESFPDDLQKMSPPSKHLTQSPPLATSSSPSIHLKSSTFDTLDKNDLDTTISQSSLLDADEDQRSLPRFAQILTNPYAISSNELRKQNCTTDDRSACSRSAVPQFSNEALIGLDSKQISASNHILQQRASKLVNETRNQMSTVHQQNATTVHKMSTQNLSNRKNSRPTVSNDGYDDERLIRNGIKYNDDFSERKLAAFPSLKSKLDSNTGGGEYTITEELMQKSSVAHHSIPSDNFSYENSPQMIHHCVDQHLSTIQDRSPSCSYSLKNYAASTNSVPRIENAAFGTVLAKSHNDDALIDQNESEMLNLGFKHSAKNDITCPQTTIRNSTHCSSSHDNNNVTELIQVNSTDGSDVTASLNDHSTTPLLSEIATKQSNEKSSKQVSDIKLLNKHNDGGTVTQKRSTASSSADGCLQNDPNSTQQDSNYSDAIAAPSKSILHSHSKKSVRHSKRNKSVSFPFQPQVIVNEHRLFITNIDDSDSSDNSSKNQ</sequence>
<feature type="compositionally biased region" description="Basic residues" evidence="1">
    <location>
        <begin position="890"/>
        <end position="905"/>
    </location>
</feature>
<feature type="region of interest" description="Disordered" evidence="1">
    <location>
        <begin position="376"/>
        <end position="403"/>
    </location>
</feature>
<evidence type="ECO:0000313" key="2">
    <source>
        <dbReference type="EMBL" id="VDK47022.1"/>
    </source>
</evidence>
<feature type="region of interest" description="Disordered" evidence="1">
    <location>
        <begin position="456"/>
        <end position="483"/>
    </location>
</feature>
<evidence type="ECO:0000313" key="3">
    <source>
        <dbReference type="Proteomes" id="UP000267096"/>
    </source>
</evidence>
<protein>
    <submittedName>
        <fullName evidence="4">GATA-type domain-containing protein</fullName>
    </submittedName>
</protein>
<feature type="compositionally biased region" description="Polar residues" evidence="1">
    <location>
        <begin position="81"/>
        <end position="99"/>
    </location>
</feature>
<dbReference type="AlphaFoldDB" id="A0A0M3JWY3"/>
<feature type="compositionally biased region" description="Polar residues" evidence="1">
    <location>
        <begin position="194"/>
        <end position="206"/>
    </location>
</feature>
<accession>A0A0M3JWY3</accession>
<evidence type="ECO:0000256" key="1">
    <source>
        <dbReference type="SAM" id="MobiDB-lite"/>
    </source>
</evidence>
<reference evidence="2 3" key="2">
    <citation type="submission" date="2018-11" db="EMBL/GenBank/DDBJ databases">
        <authorList>
            <consortium name="Pathogen Informatics"/>
        </authorList>
    </citation>
    <scope>NUCLEOTIDE SEQUENCE [LARGE SCALE GENOMIC DNA]</scope>
</reference>
<feature type="compositionally biased region" description="Polar residues" evidence="1">
    <location>
        <begin position="848"/>
        <end position="879"/>
    </location>
</feature>
<dbReference type="Proteomes" id="UP000267096">
    <property type="component" value="Unassembled WGS sequence"/>
</dbReference>
<dbReference type="WBParaSite" id="ASIM_0001282701-mRNA-1">
    <property type="protein sequence ID" value="ASIM_0001282701-mRNA-1"/>
    <property type="gene ID" value="ASIM_0001282701"/>
</dbReference>
<evidence type="ECO:0000313" key="4">
    <source>
        <dbReference type="WBParaSite" id="ASIM_0001282701-mRNA-1"/>
    </source>
</evidence>
<organism evidence="4">
    <name type="scientific">Anisakis simplex</name>
    <name type="common">Herring worm</name>
    <dbReference type="NCBI Taxonomy" id="6269"/>
    <lineage>
        <taxon>Eukaryota</taxon>
        <taxon>Metazoa</taxon>
        <taxon>Ecdysozoa</taxon>
        <taxon>Nematoda</taxon>
        <taxon>Chromadorea</taxon>
        <taxon>Rhabditida</taxon>
        <taxon>Spirurina</taxon>
        <taxon>Ascaridomorpha</taxon>
        <taxon>Ascaridoidea</taxon>
        <taxon>Anisakidae</taxon>
        <taxon>Anisakis</taxon>
        <taxon>Anisakis simplex complex</taxon>
    </lineage>
</organism>
<feature type="compositionally biased region" description="Polar residues" evidence="1">
    <location>
        <begin position="468"/>
        <end position="483"/>
    </location>
</feature>
<feature type="compositionally biased region" description="Polar residues" evidence="1">
    <location>
        <begin position="381"/>
        <end position="403"/>
    </location>
</feature>
<feature type="region of interest" description="Disordered" evidence="1">
    <location>
        <begin position="193"/>
        <end position="224"/>
    </location>
</feature>
<feature type="compositionally biased region" description="Polar residues" evidence="1">
    <location>
        <begin position="214"/>
        <end position="224"/>
    </location>
</feature>
<feature type="compositionally biased region" description="Polar residues" evidence="1">
    <location>
        <begin position="62"/>
        <end position="73"/>
    </location>
</feature>
<keyword evidence="3" id="KW-1185">Reference proteome</keyword>
<feature type="region of interest" description="Disordered" evidence="1">
    <location>
        <begin position="823"/>
        <end position="912"/>
    </location>
</feature>
<dbReference type="OrthoDB" id="5878011at2759"/>
<dbReference type="EMBL" id="UYRR01031164">
    <property type="protein sequence ID" value="VDK47022.1"/>
    <property type="molecule type" value="Genomic_DNA"/>
</dbReference>
<feature type="region of interest" description="Disordered" evidence="1">
    <location>
        <begin position="62"/>
        <end position="99"/>
    </location>
</feature>
<gene>
    <name evidence="2" type="ORF">ASIM_LOCUS12293</name>
</gene>
<reference evidence="4" key="1">
    <citation type="submission" date="2017-02" db="UniProtKB">
        <authorList>
            <consortium name="WormBaseParasite"/>
        </authorList>
    </citation>
    <scope>IDENTIFICATION</scope>
</reference>